<sequence length="686" mass="77353">MYSKHLIKSFAQASRLGNRYKSGLRLATSASSSFTYFTTIERLVPVSVELCGVRFQYLEQNSCRSFSAMSQSVKVEEHHLGGTETDSSCISFLEASKSVIRYLPGDERFQMQVFLKSGKTFNFDRSCSDTVSAVVARMTTNITKKVKKFDGSIKFLLGSESFPVASSGAEGTPEGEDVEIEKILKAASTSPNGHNALKLQIGEDVYDVIFNPPEVYLAKFLSVYMPTFPLFPYRIETSDNFRKECSYYKWEYSREKPTPEVPAKLRKKSKDESTATAEGCGDNGLGGSSTWKPCGSSIVLTPEKGMEGGYLRFSCIPSNGNTFGKPFTMTLANPIGSIPVERFLYEERLSRMPPKRTEGDFLRVLTYNVLADTYATPEWFISSPKESLDAGYRLPILNKEIQLYRADLICLQEVDEKYFEGNFEPFLGSLGYKGVHTSKTGKTKEGIAMFHNPAKLESLQSVDCVILEHMKTLPLWARLESVNDFTTRLEERNTVFHISVFQVKECPKTILVVGNVHLYFHPDADHIRLLQTITCINFLETKLSQLKEQYPDYKITVIYCGDLNCTPPFSSYRLLTTGQINEDDEDWSSHSEEKIVPGIPVKHSLNLTNSHPGEELTNITTCFEGCLDYILFQTEYLELLQTYPPPSKEELAALTKTDEIRKVSLPNFYTPSDHLPLIADFKIKSK</sequence>
<feature type="domain" description="Endonuclease/exonuclease/phosphatase" evidence="2">
    <location>
        <begin position="366"/>
        <end position="674"/>
    </location>
</feature>
<organism evidence="3 4">
    <name type="scientific">Orchesella dallaii</name>
    <dbReference type="NCBI Taxonomy" id="48710"/>
    <lineage>
        <taxon>Eukaryota</taxon>
        <taxon>Metazoa</taxon>
        <taxon>Ecdysozoa</taxon>
        <taxon>Arthropoda</taxon>
        <taxon>Hexapoda</taxon>
        <taxon>Collembola</taxon>
        <taxon>Entomobryomorpha</taxon>
        <taxon>Entomobryoidea</taxon>
        <taxon>Orchesellidae</taxon>
        <taxon>Orchesellinae</taxon>
        <taxon>Orchesella</taxon>
    </lineage>
</organism>
<evidence type="ECO:0000259" key="2">
    <source>
        <dbReference type="Pfam" id="PF03372"/>
    </source>
</evidence>
<dbReference type="Gene3D" id="3.60.10.10">
    <property type="entry name" value="Endonuclease/exonuclease/phosphatase"/>
    <property type="match status" value="1"/>
</dbReference>
<reference evidence="3 4" key="1">
    <citation type="submission" date="2024-08" db="EMBL/GenBank/DDBJ databases">
        <authorList>
            <person name="Cucini C."/>
            <person name="Frati F."/>
        </authorList>
    </citation>
    <scope>NUCLEOTIDE SEQUENCE [LARGE SCALE GENOMIC DNA]</scope>
</reference>
<feature type="region of interest" description="Disordered" evidence="1">
    <location>
        <begin position="259"/>
        <end position="284"/>
    </location>
</feature>
<dbReference type="Pfam" id="PF03372">
    <property type="entry name" value="Exo_endo_phos"/>
    <property type="match status" value="1"/>
</dbReference>
<dbReference type="PANTHER" id="PTHR12121">
    <property type="entry name" value="CARBON CATABOLITE REPRESSOR PROTEIN 4"/>
    <property type="match status" value="1"/>
</dbReference>
<accession>A0ABP1PPR3</accession>
<name>A0ABP1PPR3_9HEXA</name>
<dbReference type="Proteomes" id="UP001642540">
    <property type="component" value="Unassembled WGS sequence"/>
</dbReference>
<dbReference type="InterPro" id="IPR050410">
    <property type="entry name" value="CCR4/nocturin_mRNA_transcr"/>
</dbReference>
<dbReference type="InterPro" id="IPR005135">
    <property type="entry name" value="Endo/exonuclease/phosphatase"/>
</dbReference>
<proteinExistence type="predicted"/>
<dbReference type="PANTHER" id="PTHR12121:SF37">
    <property type="entry name" value="2',5'-PHOSPHODIESTERASE 12"/>
    <property type="match status" value="1"/>
</dbReference>
<dbReference type="SUPFAM" id="SSF56219">
    <property type="entry name" value="DNase I-like"/>
    <property type="match status" value="1"/>
</dbReference>
<evidence type="ECO:0000256" key="1">
    <source>
        <dbReference type="SAM" id="MobiDB-lite"/>
    </source>
</evidence>
<evidence type="ECO:0000313" key="3">
    <source>
        <dbReference type="EMBL" id="CAL8072870.1"/>
    </source>
</evidence>
<protein>
    <recommendedName>
        <fullName evidence="2">Endonuclease/exonuclease/phosphatase domain-containing protein</fullName>
    </recommendedName>
</protein>
<comment type="caution">
    <text evidence="3">The sequence shown here is derived from an EMBL/GenBank/DDBJ whole genome shotgun (WGS) entry which is preliminary data.</text>
</comment>
<gene>
    <name evidence="3" type="ORF">ODALV1_LOCUS2368</name>
</gene>
<keyword evidence="4" id="KW-1185">Reference proteome</keyword>
<evidence type="ECO:0000313" key="4">
    <source>
        <dbReference type="Proteomes" id="UP001642540"/>
    </source>
</evidence>
<dbReference type="InterPro" id="IPR036691">
    <property type="entry name" value="Endo/exonu/phosph_ase_sf"/>
</dbReference>
<dbReference type="EMBL" id="CAXLJM020000007">
    <property type="protein sequence ID" value="CAL8072870.1"/>
    <property type="molecule type" value="Genomic_DNA"/>
</dbReference>